<evidence type="ECO:0000313" key="4">
    <source>
        <dbReference type="EMBL" id="RHW44471.1"/>
    </source>
</evidence>
<dbReference type="EMBL" id="QOCS01000031">
    <property type="protein sequence ID" value="RHW44471.1"/>
    <property type="molecule type" value="Genomic_DNA"/>
</dbReference>
<dbReference type="GO" id="GO:0005829">
    <property type="term" value="C:cytosol"/>
    <property type="evidence" value="ECO:0007669"/>
    <property type="project" value="TreeGrafter"/>
</dbReference>
<name>A0A3R6XR33_9LACO</name>
<proteinExistence type="inferred from homology"/>
<protein>
    <submittedName>
        <fullName evidence="4">Aromatic compound catabolic protein</fullName>
    </submittedName>
</protein>
<sequence>MNLIDYLGIKVINQSSQKVELQLTVTANIMQPYGLVHGGINSVLAETAASMGANLNLTAHQIAVGMNINTQHLRAVKSGVLLAQATPIKIGKQTQVWQAVTYQDQLNNPTSYSTITLLNQKQN</sequence>
<feature type="domain" description="Thioesterase" evidence="3">
    <location>
        <begin position="33"/>
        <end position="104"/>
    </location>
</feature>
<dbReference type="AlphaFoldDB" id="A0A3R6XR33"/>
<accession>A0A3R6XR33</accession>
<dbReference type="InterPro" id="IPR006683">
    <property type="entry name" value="Thioestr_dom"/>
</dbReference>
<dbReference type="GO" id="GO:0061522">
    <property type="term" value="F:1,4-dihydroxy-2-naphthoyl-CoA thioesterase activity"/>
    <property type="evidence" value="ECO:0007669"/>
    <property type="project" value="TreeGrafter"/>
</dbReference>
<evidence type="ECO:0000256" key="2">
    <source>
        <dbReference type="ARBA" id="ARBA00022801"/>
    </source>
</evidence>
<dbReference type="Gene3D" id="3.10.129.10">
    <property type="entry name" value="Hotdog Thioesterase"/>
    <property type="match status" value="1"/>
</dbReference>
<keyword evidence="2" id="KW-0378">Hydrolase</keyword>
<comment type="caution">
    <text evidence="4">The sequence shown here is derived from an EMBL/GenBank/DDBJ whole genome shotgun (WGS) entry which is preliminary data.</text>
</comment>
<dbReference type="NCBIfam" id="TIGR00369">
    <property type="entry name" value="unchar_dom_1"/>
    <property type="match status" value="1"/>
</dbReference>
<dbReference type="SUPFAM" id="SSF54637">
    <property type="entry name" value="Thioesterase/thiol ester dehydrase-isomerase"/>
    <property type="match status" value="1"/>
</dbReference>
<evidence type="ECO:0000256" key="1">
    <source>
        <dbReference type="ARBA" id="ARBA00008324"/>
    </source>
</evidence>
<dbReference type="CDD" id="cd03443">
    <property type="entry name" value="PaaI_thioesterase"/>
    <property type="match status" value="1"/>
</dbReference>
<gene>
    <name evidence="4" type="ORF">DS832_09025</name>
</gene>
<dbReference type="Pfam" id="PF03061">
    <property type="entry name" value="4HBT"/>
    <property type="match status" value="1"/>
</dbReference>
<comment type="similarity">
    <text evidence="1">Belongs to the thioesterase PaaI family.</text>
</comment>
<dbReference type="RefSeq" id="WP_118911273.1">
    <property type="nucleotide sequence ID" value="NZ_QOCS01000031.1"/>
</dbReference>
<evidence type="ECO:0000313" key="5">
    <source>
        <dbReference type="Proteomes" id="UP000284822"/>
    </source>
</evidence>
<dbReference type="Proteomes" id="UP000284822">
    <property type="component" value="Unassembled WGS sequence"/>
</dbReference>
<dbReference type="PANTHER" id="PTHR43240:SF5">
    <property type="entry name" value="1,4-DIHYDROXY-2-NAPHTHOYL-COA THIOESTERASE 1"/>
    <property type="match status" value="1"/>
</dbReference>
<evidence type="ECO:0000259" key="3">
    <source>
        <dbReference type="Pfam" id="PF03061"/>
    </source>
</evidence>
<dbReference type="PANTHER" id="PTHR43240">
    <property type="entry name" value="1,4-DIHYDROXY-2-NAPHTHOYL-COA THIOESTERASE 1"/>
    <property type="match status" value="1"/>
</dbReference>
<organism evidence="4 5">
    <name type="scientific">Bombilactobacillus bombi</name>
    <dbReference type="NCBI Taxonomy" id="1303590"/>
    <lineage>
        <taxon>Bacteria</taxon>
        <taxon>Bacillati</taxon>
        <taxon>Bacillota</taxon>
        <taxon>Bacilli</taxon>
        <taxon>Lactobacillales</taxon>
        <taxon>Lactobacillaceae</taxon>
        <taxon>Bombilactobacillus</taxon>
    </lineage>
</organism>
<reference evidence="4 5" key="1">
    <citation type="submission" date="2018-07" db="EMBL/GenBank/DDBJ databases">
        <title>Genome sequences of six Lactobacillus spp. isolated from bumble bee guts.</title>
        <authorList>
            <person name="Motta E.V.S."/>
            <person name="Moran N.A."/>
        </authorList>
    </citation>
    <scope>NUCLEOTIDE SEQUENCE [LARGE SCALE GENOMIC DNA]</scope>
    <source>
        <strain evidence="4 5">LV-8.1</strain>
    </source>
</reference>
<dbReference type="InterPro" id="IPR029069">
    <property type="entry name" value="HotDog_dom_sf"/>
</dbReference>
<dbReference type="InterPro" id="IPR003736">
    <property type="entry name" value="PAAI_dom"/>
</dbReference>